<dbReference type="CDD" id="cd17069">
    <property type="entry name" value="DCX2"/>
    <property type="match status" value="1"/>
</dbReference>
<evidence type="ECO:0000256" key="4">
    <source>
        <dbReference type="ARBA" id="ARBA00022553"/>
    </source>
</evidence>
<dbReference type="EMBL" id="JBIYXZ010002089">
    <property type="protein sequence ID" value="KAL3042837.1"/>
    <property type="molecule type" value="Genomic_DNA"/>
</dbReference>
<accession>A0ABD2FM82</accession>
<name>A0ABD2FM82_PAGBO</name>
<sequence>MELDFGHFDERDKATRAPRGGRLNGLPSPTHSAHCSFYRTRTLQALTNEKKAKKVRFYRNGDRYFKGIVYAVAADRFRTFDALLADLTRSLSDHINLPQGVRFIFTVDGDRKICSMDELEEGESYVCASENVYKKVDYTKNVNPNWSVNVKASAKSLLAFGARGNGGEGKDFVRPKLVTVMRSGVKPRKAVRVLLNKKTAHSFDQVLTDITEAIKLESGAVKRIYTLDGKQVTCLQDFFGEDDVFIACGPEKFRYAQDDFSLDVNECRVMKAPKSQRGSVKSPGPIRRMKSPTESTNGTGSSSQISTPVSRKHSPTSPPTSPGHNNKQKDLYLPLSLDDDDSLGESM</sequence>
<dbReference type="AlphaFoldDB" id="A0ABD2FM82"/>
<proteinExistence type="predicted"/>
<comment type="subcellular location">
    <subcellularLocation>
        <location evidence="1">Cell projection</location>
    </subcellularLocation>
    <subcellularLocation>
        <location evidence="2">Cytoplasm</location>
    </subcellularLocation>
</comment>
<keyword evidence="4" id="KW-0597">Phosphoprotein</keyword>
<dbReference type="GO" id="GO:0005737">
    <property type="term" value="C:cytoplasm"/>
    <property type="evidence" value="ECO:0007669"/>
    <property type="project" value="UniProtKB-SubCell"/>
</dbReference>
<evidence type="ECO:0000256" key="6">
    <source>
        <dbReference type="ARBA" id="ARBA00023273"/>
    </source>
</evidence>
<dbReference type="Proteomes" id="UP001619887">
    <property type="component" value="Unassembled WGS sequence"/>
</dbReference>
<dbReference type="InterPro" id="IPR036572">
    <property type="entry name" value="Doublecortin_dom_sf"/>
</dbReference>
<evidence type="ECO:0000256" key="3">
    <source>
        <dbReference type="ARBA" id="ARBA00022490"/>
    </source>
</evidence>
<keyword evidence="10" id="KW-1185">Reference proteome</keyword>
<dbReference type="PANTHER" id="PTHR23005:SF4">
    <property type="entry name" value="OXYGEN-REGULATED PROTEIN 1"/>
    <property type="match status" value="1"/>
</dbReference>
<comment type="caution">
    <text evidence="9">The sequence shown here is derived from an EMBL/GenBank/DDBJ whole genome shotgun (WGS) entry which is preliminary data.</text>
</comment>
<reference evidence="9 10" key="1">
    <citation type="journal article" date="2022" name="G3 (Bethesda)">
        <title>Evaluating Illumina-, Nanopore-, and PacBio-based genome assembly strategies with the bald notothen, Trematomus borchgrevinki.</title>
        <authorList>
            <person name="Rayamajhi N."/>
            <person name="Cheng C.C."/>
            <person name="Catchen J.M."/>
        </authorList>
    </citation>
    <scope>NUCLEOTIDE SEQUENCE [LARGE SCALE GENOMIC DNA]</scope>
    <source>
        <strain evidence="9">AGRC-2024</strain>
    </source>
</reference>
<feature type="domain" description="Doublecortin" evidence="8">
    <location>
        <begin position="176"/>
        <end position="259"/>
    </location>
</feature>
<dbReference type="PROSITE" id="PS50309">
    <property type="entry name" value="DC"/>
    <property type="match status" value="2"/>
</dbReference>
<dbReference type="SMART" id="SM00537">
    <property type="entry name" value="DCX"/>
    <property type="match status" value="2"/>
</dbReference>
<evidence type="ECO:0000256" key="7">
    <source>
        <dbReference type="SAM" id="MobiDB-lite"/>
    </source>
</evidence>
<feature type="compositionally biased region" description="Polar residues" evidence="7">
    <location>
        <begin position="292"/>
        <end position="309"/>
    </location>
</feature>
<dbReference type="FunFam" id="3.10.20.230:FF:000002">
    <property type="entry name" value="serine/threonine-protein kinase DCLK2 isoform X1"/>
    <property type="match status" value="1"/>
</dbReference>
<dbReference type="GO" id="GO:0007417">
    <property type="term" value="P:central nervous system development"/>
    <property type="evidence" value="ECO:0007669"/>
    <property type="project" value="UniProtKB-ARBA"/>
</dbReference>
<feature type="region of interest" description="Disordered" evidence="7">
    <location>
        <begin position="272"/>
        <end position="347"/>
    </location>
</feature>
<dbReference type="InterPro" id="IPR003533">
    <property type="entry name" value="Doublecortin_dom"/>
</dbReference>
<feature type="domain" description="Doublecortin" evidence="8">
    <location>
        <begin position="53"/>
        <end position="139"/>
    </location>
</feature>
<dbReference type="GO" id="GO:0043005">
    <property type="term" value="C:neuron projection"/>
    <property type="evidence" value="ECO:0007669"/>
    <property type="project" value="UniProtKB-ARBA"/>
</dbReference>
<evidence type="ECO:0000313" key="10">
    <source>
        <dbReference type="Proteomes" id="UP001619887"/>
    </source>
</evidence>
<feature type="compositionally biased region" description="Acidic residues" evidence="7">
    <location>
        <begin position="337"/>
        <end position="347"/>
    </location>
</feature>
<evidence type="ECO:0000259" key="8">
    <source>
        <dbReference type="PROSITE" id="PS50309"/>
    </source>
</evidence>
<evidence type="ECO:0000313" key="9">
    <source>
        <dbReference type="EMBL" id="KAL3042837.1"/>
    </source>
</evidence>
<protein>
    <recommendedName>
        <fullName evidence="8">Doublecortin domain-containing protein</fullName>
    </recommendedName>
</protein>
<evidence type="ECO:0000256" key="5">
    <source>
        <dbReference type="ARBA" id="ARBA00022737"/>
    </source>
</evidence>
<evidence type="ECO:0000256" key="1">
    <source>
        <dbReference type="ARBA" id="ARBA00004316"/>
    </source>
</evidence>
<dbReference type="CDD" id="cd16112">
    <property type="entry name" value="DCX1_DCX"/>
    <property type="match status" value="1"/>
</dbReference>
<dbReference type="Gene3D" id="3.10.20.230">
    <property type="entry name" value="Doublecortin domain"/>
    <property type="match status" value="2"/>
</dbReference>
<dbReference type="PANTHER" id="PTHR23005">
    <property type="entry name" value="RETINITIS PIGMENTOSA 1 PROTEIN"/>
    <property type="match status" value="1"/>
</dbReference>
<reference evidence="9 10" key="2">
    <citation type="journal article" date="2024" name="G3 (Bethesda)">
        <title>The genome of the cryopelagic Antarctic bald notothen, Trematomus borchgrevinki.</title>
        <authorList>
            <person name="Rayamajhi N."/>
            <person name="Rivera-Colon A.G."/>
            <person name="Minhas B.F."/>
            <person name="Cheng C.C."/>
            <person name="Catchen J.M."/>
        </authorList>
    </citation>
    <scope>NUCLEOTIDE SEQUENCE [LARGE SCALE GENOMIC DNA]</scope>
    <source>
        <strain evidence="9">AGRC-2024</strain>
    </source>
</reference>
<dbReference type="Pfam" id="PF03607">
    <property type="entry name" value="DCX"/>
    <property type="match status" value="2"/>
</dbReference>
<gene>
    <name evidence="9" type="ORF">OYC64_020709</name>
</gene>
<keyword evidence="5" id="KW-0677">Repeat</keyword>
<evidence type="ECO:0000256" key="2">
    <source>
        <dbReference type="ARBA" id="ARBA00004496"/>
    </source>
</evidence>
<dbReference type="FunFam" id="3.10.20.230:FF:000001">
    <property type="entry name" value="serine/threonine-protein kinase DCLK1 isoform X1"/>
    <property type="match status" value="1"/>
</dbReference>
<organism evidence="9 10">
    <name type="scientific">Pagothenia borchgrevinki</name>
    <name type="common">Bald rockcod</name>
    <name type="synonym">Trematomus borchgrevinki</name>
    <dbReference type="NCBI Taxonomy" id="8213"/>
    <lineage>
        <taxon>Eukaryota</taxon>
        <taxon>Metazoa</taxon>
        <taxon>Chordata</taxon>
        <taxon>Craniata</taxon>
        <taxon>Vertebrata</taxon>
        <taxon>Euteleostomi</taxon>
        <taxon>Actinopterygii</taxon>
        <taxon>Neopterygii</taxon>
        <taxon>Teleostei</taxon>
        <taxon>Neoteleostei</taxon>
        <taxon>Acanthomorphata</taxon>
        <taxon>Eupercaria</taxon>
        <taxon>Perciformes</taxon>
        <taxon>Notothenioidei</taxon>
        <taxon>Nototheniidae</taxon>
        <taxon>Pagothenia</taxon>
    </lineage>
</organism>
<keyword evidence="6" id="KW-0966">Cell projection</keyword>
<dbReference type="SUPFAM" id="SSF89837">
    <property type="entry name" value="Doublecortin (DC)"/>
    <property type="match status" value="2"/>
</dbReference>
<keyword evidence="3" id="KW-0963">Cytoplasm</keyword>